<dbReference type="Pfam" id="PF00271">
    <property type="entry name" value="Helicase_C"/>
    <property type="match status" value="1"/>
</dbReference>
<dbReference type="GO" id="GO:0009378">
    <property type="term" value="F:four-way junction helicase activity"/>
    <property type="evidence" value="ECO:0007669"/>
    <property type="project" value="TreeGrafter"/>
</dbReference>
<feature type="non-terminal residue" evidence="8">
    <location>
        <position position="331"/>
    </location>
</feature>
<feature type="domain" description="Helicase ATP-binding" evidence="6">
    <location>
        <begin position="1"/>
        <end position="163"/>
    </location>
</feature>
<dbReference type="OrthoDB" id="3260945at2759"/>
<evidence type="ECO:0000256" key="2">
    <source>
        <dbReference type="ARBA" id="ARBA00022741"/>
    </source>
</evidence>
<dbReference type="GO" id="GO:0000724">
    <property type="term" value="P:double-strand break repair via homologous recombination"/>
    <property type="evidence" value="ECO:0007669"/>
    <property type="project" value="TreeGrafter"/>
</dbReference>
<evidence type="ECO:0000256" key="4">
    <source>
        <dbReference type="ARBA" id="ARBA00034617"/>
    </source>
</evidence>
<evidence type="ECO:0000259" key="6">
    <source>
        <dbReference type="PROSITE" id="PS51192"/>
    </source>
</evidence>
<dbReference type="PANTHER" id="PTHR13710">
    <property type="entry name" value="DNA HELICASE RECQ FAMILY MEMBER"/>
    <property type="match status" value="1"/>
</dbReference>
<evidence type="ECO:0000256" key="5">
    <source>
        <dbReference type="ARBA" id="ARBA00034808"/>
    </source>
</evidence>
<dbReference type="InterPro" id="IPR011545">
    <property type="entry name" value="DEAD/DEAH_box_helicase_dom"/>
</dbReference>
<dbReference type="InterPro" id="IPR014001">
    <property type="entry name" value="Helicase_ATP-bd"/>
</dbReference>
<dbReference type="GO" id="GO:0005634">
    <property type="term" value="C:nucleus"/>
    <property type="evidence" value="ECO:0007669"/>
    <property type="project" value="TreeGrafter"/>
</dbReference>
<evidence type="ECO:0000256" key="1">
    <source>
        <dbReference type="ARBA" id="ARBA00005446"/>
    </source>
</evidence>
<keyword evidence="9" id="KW-1185">Reference proteome</keyword>
<dbReference type="AlphaFoldDB" id="A0A5M3MNV0"/>
<dbReference type="Gene3D" id="3.40.50.300">
    <property type="entry name" value="P-loop containing nucleotide triphosphate hydrolases"/>
    <property type="match status" value="2"/>
</dbReference>
<evidence type="ECO:0000313" key="9">
    <source>
        <dbReference type="Proteomes" id="UP000053558"/>
    </source>
</evidence>
<dbReference type="SUPFAM" id="SSF52540">
    <property type="entry name" value="P-loop containing nucleoside triphosphate hydrolases"/>
    <property type="match status" value="1"/>
</dbReference>
<name>A0A5M3MNV0_CONPW</name>
<dbReference type="GO" id="GO:0005737">
    <property type="term" value="C:cytoplasm"/>
    <property type="evidence" value="ECO:0007669"/>
    <property type="project" value="TreeGrafter"/>
</dbReference>
<accession>A0A5M3MNV0</accession>
<dbReference type="InterPro" id="IPR027417">
    <property type="entry name" value="P-loop_NTPase"/>
</dbReference>
<dbReference type="GO" id="GO:0043138">
    <property type="term" value="F:3'-5' DNA helicase activity"/>
    <property type="evidence" value="ECO:0007669"/>
    <property type="project" value="UniProtKB-EC"/>
</dbReference>
<dbReference type="EC" id="5.6.2.4" evidence="5"/>
<organism evidence="8 9">
    <name type="scientific">Coniophora puteana (strain RWD-64-598)</name>
    <name type="common">Brown rot fungus</name>
    <dbReference type="NCBI Taxonomy" id="741705"/>
    <lineage>
        <taxon>Eukaryota</taxon>
        <taxon>Fungi</taxon>
        <taxon>Dikarya</taxon>
        <taxon>Basidiomycota</taxon>
        <taxon>Agaricomycotina</taxon>
        <taxon>Agaricomycetes</taxon>
        <taxon>Agaricomycetidae</taxon>
        <taxon>Boletales</taxon>
        <taxon>Coniophorineae</taxon>
        <taxon>Coniophoraceae</taxon>
        <taxon>Coniophora</taxon>
    </lineage>
</organism>
<dbReference type="GeneID" id="19207900"/>
<reference evidence="9" key="1">
    <citation type="journal article" date="2012" name="Science">
        <title>The Paleozoic origin of enzymatic lignin decomposition reconstructed from 31 fungal genomes.</title>
        <authorList>
            <person name="Floudas D."/>
            <person name="Binder M."/>
            <person name="Riley R."/>
            <person name="Barry K."/>
            <person name="Blanchette R.A."/>
            <person name="Henrissat B."/>
            <person name="Martinez A.T."/>
            <person name="Otillar R."/>
            <person name="Spatafora J.W."/>
            <person name="Yadav J.S."/>
            <person name="Aerts A."/>
            <person name="Benoit I."/>
            <person name="Boyd A."/>
            <person name="Carlson A."/>
            <person name="Copeland A."/>
            <person name="Coutinho P.M."/>
            <person name="de Vries R.P."/>
            <person name="Ferreira P."/>
            <person name="Findley K."/>
            <person name="Foster B."/>
            <person name="Gaskell J."/>
            <person name="Glotzer D."/>
            <person name="Gorecki P."/>
            <person name="Heitman J."/>
            <person name="Hesse C."/>
            <person name="Hori C."/>
            <person name="Igarashi K."/>
            <person name="Jurgens J.A."/>
            <person name="Kallen N."/>
            <person name="Kersten P."/>
            <person name="Kohler A."/>
            <person name="Kuees U."/>
            <person name="Kumar T.K.A."/>
            <person name="Kuo A."/>
            <person name="LaButti K."/>
            <person name="Larrondo L.F."/>
            <person name="Lindquist E."/>
            <person name="Ling A."/>
            <person name="Lombard V."/>
            <person name="Lucas S."/>
            <person name="Lundell T."/>
            <person name="Martin R."/>
            <person name="McLaughlin D.J."/>
            <person name="Morgenstern I."/>
            <person name="Morin E."/>
            <person name="Murat C."/>
            <person name="Nagy L.G."/>
            <person name="Nolan M."/>
            <person name="Ohm R.A."/>
            <person name="Patyshakuliyeva A."/>
            <person name="Rokas A."/>
            <person name="Ruiz-Duenas F.J."/>
            <person name="Sabat G."/>
            <person name="Salamov A."/>
            <person name="Samejima M."/>
            <person name="Schmutz J."/>
            <person name="Slot J.C."/>
            <person name="St John F."/>
            <person name="Stenlid J."/>
            <person name="Sun H."/>
            <person name="Sun S."/>
            <person name="Syed K."/>
            <person name="Tsang A."/>
            <person name="Wiebenga A."/>
            <person name="Young D."/>
            <person name="Pisabarro A."/>
            <person name="Eastwood D.C."/>
            <person name="Martin F."/>
            <person name="Cullen D."/>
            <person name="Grigoriev I.V."/>
            <person name="Hibbett D.S."/>
        </authorList>
    </citation>
    <scope>NUCLEOTIDE SEQUENCE [LARGE SCALE GENOMIC DNA]</scope>
    <source>
        <strain evidence="9">RWD-64-598 SS2</strain>
    </source>
</reference>
<gene>
    <name evidence="8" type="ORF">CONPUDRAFT_57744</name>
</gene>
<keyword evidence="2" id="KW-0547">Nucleotide-binding</keyword>
<feature type="domain" description="Helicase C-terminal" evidence="7">
    <location>
        <begin position="192"/>
        <end position="331"/>
    </location>
</feature>
<dbReference type="Proteomes" id="UP000053558">
    <property type="component" value="Unassembled WGS sequence"/>
</dbReference>
<dbReference type="GO" id="GO:0005524">
    <property type="term" value="F:ATP binding"/>
    <property type="evidence" value="ECO:0007669"/>
    <property type="project" value="UniProtKB-KW"/>
</dbReference>
<dbReference type="OMA" id="CFRIALY"/>
<proteinExistence type="inferred from homology"/>
<keyword evidence="3" id="KW-0067">ATP-binding</keyword>
<protein>
    <recommendedName>
        <fullName evidence="5">DNA 3'-5' helicase</fullName>
        <ecNumber evidence="5">5.6.2.4</ecNumber>
    </recommendedName>
</protein>
<dbReference type="PANTHER" id="PTHR13710:SF147">
    <property type="entry name" value="DNA HELICASE"/>
    <property type="match status" value="1"/>
</dbReference>
<comment type="catalytic activity">
    <reaction evidence="4">
        <text>Couples ATP hydrolysis with the unwinding of duplex DNA by translocating in the 3'-5' direction.</text>
        <dbReference type="EC" id="5.6.2.4"/>
    </reaction>
</comment>
<dbReference type="Pfam" id="PF00270">
    <property type="entry name" value="DEAD"/>
    <property type="match status" value="1"/>
</dbReference>
<dbReference type="PROSITE" id="PS51194">
    <property type="entry name" value="HELICASE_CTER"/>
    <property type="match status" value="1"/>
</dbReference>
<dbReference type="GO" id="GO:0005694">
    <property type="term" value="C:chromosome"/>
    <property type="evidence" value="ECO:0007669"/>
    <property type="project" value="TreeGrafter"/>
</dbReference>
<evidence type="ECO:0000256" key="3">
    <source>
        <dbReference type="ARBA" id="ARBA00022840"/>
    </source>
</evidence>
<evidence type="ECO:0000313" key="8">
    <source>
        <dbReference type="EMBL" id="EIW80690.1"/>
    </source>
</evidence>
<dbReference type="GO" id="GO:0003676">
    <property type="term" value="F:nucleic acid binding"/>
    <property type="evidence" value="ECO:0007669"/>
    <property type="project" value="InterPro"/>
</dbReference>
<dbReference type="InterPro" id="IPR001650">
    <property type="entry name" value="Helicase_C-like"/>
</dbReference>
<comment type="similarity">
    <text evidence="1">Belongs to the helicase family. RecQ subfamily.</text>
</comment>
<dbReference type="PROSITE" id="PS51192">
    <property type="entry name" value="HELICASE_ATP_BIND_1"/>
    <property type="match status" value="1"/>
</dbReference>
<dbReference type="EMBL" id="JH711579">
    <property type="protein sequence ID" value="EIW80690.1"/>
    <property type="molecule type" value="Genomic_DNA"/>
</dbReference>
<dbReference type="RefSeq" id="XP_007769068.1">
    <property type="nucleotide sequence ID" value="XM_007770878.1"/>
</dbReference>
<comment type="caution">
    <text evidence="8">The sequence shown here is derived from an EMBL/GenBank/DDBJ whole genome shotgun (WGS) entry which is preliminary data.</text>
</comment>
<evidence type="ECO:0000259" key="7">
    <source>
        <dbReference type="PROSITE" id="PS51194"/>
    </source>
</evidence>
<sequence>MANLREESRRFRTRIPERPVSLMVTPLTDLGINHVREMQRMGISAIALDSGSLAAVRQAEGNVFRDIWKGVYQVVIVSPERLTTKAMDDVLRSRSFRKHAGAYIVDEAHVVVPWSVDFRDAYGDVTRALSRLPPRIPVLAMTATLTKALEGKLLTQLNFRRGTYTRIRRSTERTNLSMIFRTLSHGLATAEAFPQLAWIVARKQKIIVYAHTIDLCFRIALYFWSLLPLGDERYRVVRMYNSVLPAGVNEATLESYASDPGSYILVSTIKLSLGYDLRNVAGVVNVGCPTTAEALYQQGARAARAPGTKGFVMTFVEPGLVRAFQKGTLEM</sequence>
<dbReference type="KEGG" id="cput:CONPUDRAFT_57744"/>